<feature type="compositionally biased region" description="Basic and acidic residues" evidence="1">
    <location>
        <begin position="340"/>
        <end position="357"/>
    </location>
</feature>
<gene>
    <name evidence="3" type="ORF">C1SCF055_LOCUS2047</name>
</gene>
<evidence type="ECO:0000313" key="3">
    <source>
        <dbReference type="EMBL" id="CAI3973547.1"/>
    </source>
</evidence>
<feature type="transmembrane region" description="Helical" evidence="2">
    <location>
        <begin position="761"/>
        <end position="779"/>
    </location>
</feature>
<evidence type="ECO:0000313" key="5">
    <source>
        <dbReference type="Proteomes" id="UP001152797"/>
    </source>
</evidence>
<dbReference type="EMBL" id="CAMXCT010000084">
    <property type="protein sequence ID" value="CAI3973547.1"/>
    <property type="molecule type" value="Genomic_DNA"/>
</dbReference>
<reference evidence="3" key="1">
    <citation type="submission" date="2022-10" db="EMBL/GenBank/DDBJ databases">
        <authorList>
            <person name="Chen Y."/>
            <person name="Dougan E. K."/>
            <person name="Chan C."/>
            <person name="Rhodes N."/>
            <person name="Thang M."/>
        </authorList>
    </citation>
    <scope>NUCLEOTIDE SEQUENCE</scope>
</reference>
<name>A0A9P1BHJ4_9DINO</name>
<feature type="transmembrane region" description="Helical" evidence="2">
    <location>
        <begin position="561"/>
        <end position="586"/>
    </location>
</feature>
<proteinExistence type="predicted"/>
<feature type="transmembrane region" description="Helical" evidence="2">
    <location>
        <begin position="679"/>
        <end position="701"/>
    </location>
</feature>
<feature type="transmembrane region" description="Helical" evidence="2">
    <location>
        <begin position="721"/>
        <end position="741"/>
    </location>
</feature>
<feature type="region of interest" description="Disordered" evidence="1">
    <location>
        <begin position="199"/>
        <end position="432"/>
    </location>
</feature>
<protein>
    <submittedName>
        <fullName evidence="3">Uncharacterized protein</fullName>
    </submittedName>
</protein>
<feature type="compositionally biased region" description="Basic and acidic residues" evidence="1">
    <location>
        <begin position="202"/>
        <end position="214"/>
    </location>
</feature>
<feature type="compositionally biased region" description="Polar residues" evidence="1">
    <location>
        <begin position="363"/>
        <end position="380"/>
    </location>
</feature>
<organism evidence="3">
    <name type="scientific">Cladocopium goreaui</name>
    <dbReference type="NCBI Taxonomy" id="2562237"/>
    <lineage>
        <taxon>Eukaryota</taxon>
        <taxon>Sar</taxon>
        <taxon>Alveolata</taxon>
        <taxon>Dinophyceae</taxon>
        <taxon>Suessiales</taxon>
        <taxon>Symbiodiniaceae</taxon>
        <taxon>Cladocopium</taxon>
    </lineage>
</organism>
<dbReference type="OrthoDB" id="423576at2759"/>
<keyword evidence="5" id="KW-1185">Reference proteome</keyword>
<dbReference type="AlphaFoldDB" id="A0A9P1BHJ4"/>
<accession>A0A9P1BHJ4</accession>
<evidence type="ECO:0000256" key="1">
    <source>
        <dbReference type="SAM" id="MobiDB-lite"/>
    </source>
</evidence>
<dbReference type="EMBL" id="CAMXCT030000084">
    <property type="protein sequence ID" value="CAL4760859.1"/>
    <property type="molecule type" value="Genomic_DNA"/>
</dbReference>
<comment type="caution">
    <text evidence="3">The sequence shown here is derived from an EMBL/GenBank/DDBJ whole genome shotgun (WGS) entry which is preliminary data.</text>
</comment>
<evidence type="ECO:0000313" key="4">
    <source>
        <dbReference type="EMBL" id="CAL4760859.1"/>
    </source>
</evidence>
<keyword evidence="2" id="KW-0472">Membrane</keyword>
<keyword evidence="2" id="KW-0812">Transmembrane</keyword>
<feature type="transmembrane region" description="Helical" evidence="2">
    <location>
        <begin position="799"/>
        <end position="818"/>
    </location>
</feature>
<dbReference type="EMBL" id="CAMXCT020000084">
    <property type="protein sequence ID" value="CAL1126922.1"/>
    <property type="molecule type" value="Genomic_DNA"/>
</dbReference>
<dbReference type="Proteomes" id="UP001152797">
    <property type="component" value="Unassembled WGS sequence"/>
</dbReference>
<feature type="compositionally biased region" description="Low complexity" evidence="1">
    <location>
        <begin position="414"/>
        <end position="432"/>
    </location>
</feature>
<sequence length="825" mass="91084">MSFEFLMKHQVTPQTHQLSCLVGEPGSVLADQVDGNAFLVLAKTTSGFTAWVLEIYSEVSETNPEVEDFFFKVVDQKSALQLRHITSLDGYLEVPVEPVLEHENGALVLKKISEPVPLPKARVQQGLDLTVKDTKAVLAAYGITLPGAPSKESLYLKLMEIFAGSEAEKAEFLARSSLQSKEDEDGASDFEDLLDLIEEDLENRNDPDVKQEKAKVKRKKMQNPKGLITLEPPTRGSDVPTEEEIRATFSEPTSQILKPPSQPASQTSESSKAKGPLEPSKEPIEAPSKEPLEAVAEPLEGEKEPLEGAIEPLQAFKEPVSPSSNASADFDMEAFLATPKKGEVKPEDNFEMEKPSHAEPSASAVQPISTAVSSKPSPDSLQVVAEPLPPDSIPSESLVPPEPVHVDALGGGASSSNSGPAPAAAAQPEASQPLDYQAPDYLPLMVFRKRFWFDRTCVNQEDPQLKARTLQALPLFVAHSNEMLVLWDPSYLERLWCNYELAVFAKSSGDAAVAAVKFVPVWLPIWTLSAIAMDIVSSFLIDLVGTSTPPPAFDKNSDVQLFLATFVFWCPPCLAYLFPSILSFLVHFRKLKHHGHLLDKMATFDFRSAQCKLEGDRTVIRQQVLRLFETEQRPIDEKMSNVSPPDIHKEDEIIDRFNAYVRGPLHDSLMCSMGRETDISWKLCAVSFLPLMFNSMVSILGCDGFECEISARQQGYASVQQYMGMNAAMWAMACLLCYPSVHPLTLRVLHIITTGIETPSLQMFLGAVCALLVYVYVFFSTSAILSLLVVSVTTFSLPWFAGFVVCFTLLLLQTWTLFRHHGCDR</sequence>
<keyword evidence="2" id="KW-1133">Transmembrane helix</keyword>
<reference evidence="4 5" key="2">
    <citation type="submission" date="2024-05" db="EMBL/GenBank/DDBJ databases">
        <authorList>
            <person name="Chen Y."/>
            <person name="Shah S."/>
            <person name="Dougan E. K."/>
            <person name="Thang M."/>
            <person name="Chan C."/>
        </authorList>
    </citation>
    <scope>NUCLEOTIDE SEQUENCE [LARGE SCALE GENOMIC DNA]</scope>
</reference>
<feature type="compositionally biased region" description="Basic and acidic residues" evidence="1">
    <location>
        <begin position="279"/>
        <end position="292"/>
    </location>
</feature>
<evidence type="ECO:0000256" key="2">
    <source>
        <dbReference type="SAM" id="Phobius"/>
    </source>
</evidence>